<reference evidence="1 2" key="1">
    <citation type="submission" date="2020-08" db="EMBL/GenBank/DDBJ databases">
        <title>Description of novel Pseudomonas species.</title>
        <authorList>
            <person name="Duman M."/>
            <person name="Mulet M."/>
            <person name="Altun S."/>
            <person name="Saticioglu I.B."/>
            <person name="Lalucat J."/>
            <person name="Garcia-Valdes E."/>
        </authorList>
    </citation>
    <scope>NUCLEOTIDE SEQUENCE [LARGE SCALE GENOMIC DNA]</scope>
    <source>
        <strain evidence="1 2">P66</strain>
    </source>
</reference>
<accession>A0ABS2BY76</accession>
<organism evidence="1 2">
    <name type="scientific">Pseudomonas arcuscaelestis</name>
    <dbReference type="NCBI Taxonomy" id="2710591"/>
    <lineage>
        <taxon>Bacteria</taxon>
        <taxon>Pseudomonadati</taxon>
        <taxon>Pseudomonadota</taxon>
        <taxon>Gammaproteobacteria</taxon>
        <taxon>Pseudomonadales</taxon>
        <taxon>Pseudomonadaceae</taxon>
        <taxon>Pseudomonas</taxon>
    </lineage>
</organism>
<name>A0ABS2BY76_9PSED</name>
<comment type="caution">
    <text evidence="1">The sequence shown here is derived from an EMBL/GenBank/DDBJ whole genome shotgun (WGS) entry which is preliminary data.</text>
</comment>
<protein>
    <submittedName>
        <fullName evidence="1">Uncharacterized protein</fullName>
    </submittedName>
</protein>
<dbReference type="EMBL" id="JACOPV010000008">
    <property type="protein sequence ID" value="MBM5458568.1"/>
    <property type="molecule type" value="Genomic_DNA"/>
</dbReference>
<gene>
    <name evidence="1" type="ORF">H8F21_13445</name>
</gene>
<keyword evidence="2" id="KW-1185">Reference proteome</keyword>
<sequence length="177" mass="19984">MELLHFQQTDNGTCRVYYKDAAKKIVCYKPSHIRGQYALFACSRDGEPSHEIAHQNFKVDFLPVAEDGATAIEFTSWYLAAVGEGQRIIATFHPEVWVDDYAVEVAPGPTNIDVTSEILRMGKTKALQLIDNHHDTDELRMAVDSPQWVKEWPGPHHVSCNDSIREYFTLEAYAAAS</sequence>
<dbReference type="Proteomes" id="UP000745663">
    <property type="component" value="Unassembled WGS sequence"/>
</dbReference>
<dbReference type="RefSeq" id="WP_203584509.1">
    <property type="nucleotide sequence ID" value="NZ_JACOPV010000008.1"/>
</dbReference>
<evidence type="ECO:0000313" key="2">
    <source>
        <dbReference type="Proteomes" id="UP000745663"/>
    </source>
</evidence>
<proteinExistence type="predicted"/>
<evidence type="ECO:0000313" key="1">
    <source>
        <dbReference type="EMBL" id="MBM5458568.1"/>
    </source>
</evidence>